<name>A0AAN6QDI4_9PEZI</name>
<dbReference type="AlphaFoldDB" id="A0AAN6QDI4"/>
<keyword evidence="4" id="KW-1185">Reference proteome</keyword>
<dbReference type="InterPro" id="IPR029069">
    <property type="entry name" value="HotDog_dom_sf"/>
</dbReference>
<dbReference type="InterPro" id="IPR052389">
    <property type="entry name" value="Sec_Metab_Biosynth-Assoc"/>
</dbReference>
<dbReference type="InterPro" id="IPR049449">
    <property type="entry name" value="TesB_ACOT8-like_N"/>
</dbReference>
<reference evidence="3" key="2">
    <citation type="submission" date="2023-05" db="EMBL/GenBank/DDBJ databases">
        <authorList>
            <consortium name="Lawrence Berkeley National Laboratory"/>
            <person name="Steindorff A."/>
            <person name="Hensen N."/>
            <person name="Bonometti L."/>
            <person name="Westerberg I."/>
            <person name="Brannstrom I.O."/>
            <person name="Guillou S."/>
            <person name="Cros-Aarteil S."/>
            <person name="Calhoun S."/>
            <person name="Haridas S."/>
            <person name="Kuo A."/>
            <person name="Mondo S."/>
            <person name="Pangilinan J."/>
            <person name="Riley R."/>
            <person name="Labutti K."/>
            <person name="Andreopoulos B."/>
            <person name="Lipzen A."/>
            <person name="Chen C."/>
            <person name="Yanf M."/>
            <person name="Daum C."/>
            <person name="Ng V."/>
            <person name="Clum A."/>
            <person name="Ohm R."/>
            <person name="Martin F."/>
            <person name="Silar P."/>
            <person name="Natvig D."/>
            <person name="Lalanne C."/>
            <person name="Gautier V."/>
            <person name="Ament-Velasquez S.L."/>
            <person name="Kruys A."/>
            <person name="Hutchinson M.I."/>
            <person name="Powell A.J."/>
            <person name="Barry K."/>
            <person name="Miller A.N."/>
            <person name="Grigoriev I.V."/>
            <person name="Debuchy R."/>
            <person name="Gladieux P."/>
            <person name="Thoren M.H."/>
            <person name="Johannesson H."/>
        </authorList>
    </citation>
    <scope>NUCLEOTIDE SEQUENCE</scope>
    <source>
        <strain evidence="3">CBS 508.74</strain>
    </source>
</reference>
<dbReference type="PANTHER" id="PTHR38110:SF1">
    <property type="entry name" value="THIOESTERASE DOMAIN-CONTAINING PROTEIN"/>
    <property type="match status" value="1"/>
</dbReference>
<sequence>MTETHLVPFFEATRVQKLGSHAYSVNLADTFCIGTVPNGGYVASCLLEAVRIHSAPSGQKDVMNAHFQFLSRTEAGPAVIFIEDIKRGRQLSTLHATLYQGGLLDKAPWFTPGSTRKPISAYLTMTDLSKEQGVSLPVPFNLDHPLPPPPKPNFTALKENLDRNWERFTVPRASPLGSMRCLQNCIYYAPRGGQAAKHKHVIDKWVRLASGEKFTASSLGYVADCWPYVVEAYRPPPPSNNQESVSEQSRHEHDPFPHDAKFWYPTVVLNLEVKKALPEEGVEWLQLRIHSKQVKKGRLDLEVIVLDEDGELVALSNHVNLIVGSERNTAGRSSHSHAAAKEWSRI</sequence>
<reference evidence="3" key="1">
    <citation type="journal article" date="2023" name="Mol. Phylogenet. Evol.">
        <title>Genome-scale phylogeny and comparative genomics of the fungal order Sordariales.</title>
        <authorList>
            <person name="Hensen N."/>
            <person name="Bonometti L."/>
            <person name="Westerberg I."/>
            <person name="Brannstrom I.O."/>
            <person name="Guillou S."/>
            <person name="Cros-Aarteil S."/>
            <person name="Calhoun S."/>
            <person name="Haridas S."/>
            <person name="Kuo A."/>
            <person name="Mondo S."/>
            <person name="Pangilinan J."/>
            <person name="Riley R."/>
            <person name="LaButti K."/>
            <person name="Andreopoulos B."/>
            <person name="Lipzen A."/>
            <person name="Chen C."/>
            <person name="Yan M."/>
            <person name="Daum C."/>
            <person name="Ng V."/>
            <person name="Clum A."/>
            <person name="Steindorff A."/>
            <person name="Ohm R.A."/>
            <person name="Martin F."/>
            <person name="Silar P."/>
            <person name="Natvig D.O."/>
            <person name="Lalanne C."/>
            <person name="Gautier V."/>
            <person name="Ament-Velasquez S.L."/>
            <person name="Kruys A."/>
            <person name="Hutchinson M.I."/>
            <person name="Powell A.J."/>
            <person name="Barry K."/>
            <person name="Miller A.N."/>
            <person name="Grigoriev I.V."/>
            <person name="Debuchy R."/>
            <person name="Gladieux P."/>
            <person name="Hiltunen Thoren M."/>
            <person name="Johannesson H."/>
        </authorList>
    </citation>
    <scope>NUCLEOTIDE SEQUENCE</scope>
    <source>
        <strain evidence="3">CBS 508.74</strain>
    </source>
</reference>
<dbReference type="InterPro" id="IPR049450">
    <property type="entry name" value="ACOT8-like_C"/>
</dbReference>
<dbReference type="Pfam" id="PF13622">
    <property type="entry name" value="4HBT_3"/>
    <property type="match status" value="1"/>
</dbReference>
<gene>
    <name evidence="3" type="ORF">N656DRAFT_741455</name>
</gene>
<dbReference type="Proteomes" id="UP001302812">
    <property type="component" value="Unassembled WGS sequence"/>
</dbReference>
<dbReference type="GeneID" id="89936944"/>
<evidence type="ECO:0000313" key="4">
    <source>
        <dbReference type="Proteomes" id="UP001302812"/>
    </source>
</evidence>
<dbReference type="Pfam" id="PF20789">
    <property type="entry name" value="4HBT_3C"/>
    <property type="match status" value="1"/>
</dbReference>
<organism evidence="3 4">
    <name type="scientific">Canariomyces notabilis</name>
    <dbReference type="NCBI Taxonomy" id="2074819"/>
    <lineage>
        <taxon>Eukaryota</taxon>
        <taxon>Fungi</taxon>
        <taxon>Dikarya</taxon>
        <taxon>Ascomycota</taxon>
        <taxon>Pezizomycotina</taxon>
        <taxon>Sordariomycetes</taxon>
        <taxon>Sordariomycetidae</taxon>
        <taxon>Sordariales</taxon>
        <taxon>Chaetomiaceae</taxon>
        <taxon>Canariomyces</taxon>
    </lineage>
</organism>
<evidence type="ECO:0008006" key="5">
    <source>
        <dbReference type="Google" id="ProtNLM"/>
    </source>
</evidence>
<evidence type="ECO:0000313" key="3">
    <source>
        <dbReference type="EMBL" id="KAK4107601.1"/>
    </source>
</evidence>
<dbReference type="RefSeq" id="XP_064665171.1">
    <property type="nucleotide sequence ID" value="XM_064812819.1"/>
</dbReference>
<dbReference type="SUPFAM" id="SSF54637">
    <property type="entry name" value="Thioesterase/thiol ester dehydrase-isomerase"/>
    <property type="match status" value="2"/>
</dbReference>
<dbReference type="InterPro" id="IPR042171">
    <property type="entry name" value="Acyl-CoA_hotdog"/>
</dbReference>
<evidence type="ECO:0000259" key="1">
    <source>
        <dbReference type="Pfam" id="PF13622"/>
    </source>
</evidence>
<feature type="domain" description="Acyl-CoA thioesterase-like N-terminal HotDog" evidence="1">
    <location>
        <begin position="29"/>
        <end position="102"/>
    </location>
</feature>
<proteinExistence type="predicted"/>
<evidence type="ECO:0000259" key="2">
    <source>
        <dbReference type="Pfam" id="PF20789"/>
    </source>
</evidence>
<dbReference type="Gene3D" id="2.40.160.210">
    <property type="entry name" value="Acyl-CoA thioesterase, double hotdog domain"/>
    <property type="match status" value="2"/>
</dbReference>
<dbReference type="PANTHER" id="PTHR38110">
    <property type="entry name" value="CHROMOSOME 23, WHOLE GENOME SHOTGUN SEQUENCE"/>
    <property type="match status" value="1"/>
</dbReference>
<accession>A0AAN6QDI4</accession>
<protein>
    <recommendedName>
        <fullName evidence="5">Thioesterase family protein</fullName>
    </recommendedName>
</protein>
<dbReference type="EMBL" id="MU853371">
    <property type="protein sequence ID" value="KAK4107601.1"/>
    <property type="molecule type" value="Genomic_DNA"/>
</dbReference>
<comment type="caution">
    <text evidence="3">The sequence shown here is derived from an EMBL/GenBank/DDBJ whole genome shotgun (WGS) entry which is preliminary data.</text>
</comment>
<feature type="domain" description="Acyl-CoA thioesterase-like C-terminal" evidence="2">
    <location>
        <begin position="187"/>
        <end position="321"/>
    </location>
</feature>